<evidence type="ECO:0000256" key="7">
    <source>
        <dbReference type="ARBA" id="ARBA00022967"/>
    </source>
</evidence>
<sequence length="470" mass="50052">MSLLAEQFEVLEQTTAPELRGTVSEVRGLALRVAGLPVPIGAMVRIDPRSARMNEASEKSDGLPGEVVGFDREYAIVMPLGAVAGVRPGDDVVAVQHAQQVRVGESLLGRVLDGFGRPIDGGGPLLDTAPRPLHPSPVDPMDRPVIEQPLATGVRAVDAMISLGRGQRLGVFAAPGVGKSTLLGGIAKHTAADVSVIALVGERGREVRDFIDNVLGPEGLKRSVVVCATSDEPALLRLRAAMVATSVAEYFRDQGKDVLLVMDSVTRFCQAQRQIGLAAGEPPATRGYPPSVFSMLPTLLERSGSTNAGSITGLYAVLVEGDDMDEPIADACRGVLDGHVLLSRQLAEQGHYPAIDVLGSISRVANDVTSKEHQAARREVLKLVSSYRQVEELLNIGAYAQGSNADFDLAIACKPAIDQLLQQGGSEVRGRADFQTTQAQLFALTQQIQQQRKQLNQAPQQRRPVQGPRG</sequence>
<keyword evidence="5" id="KW-0067">ATP-binding</keyword>
<evidence type="ECO:0000256" key="5">
    <source>
        <dbReference type="ARBA" id="ARBA00022840"/>
    </source>
</evidence>
<dbReference type="InterPro" id="IPR020003">
    <property type="entry name" value="ATPase_a/bsu_AS"/>
</dbReference>
<reference evidence="10 11" key="1">
    <citation type="submission" date="2024-08" db="EMBL/GenBank/DDBJ databases">
        <title>Whole-genome sequencing of halo(alkali)philic microorganisms from hypersaline lakes.</title>
        <authorList>
            <person name="Sorokin D.Y."/>
            <person name="Merkel A.Y."/>
            <person name="Messina E."/>
            <person name="Yakimov M."/>
        </authorList>
    </citation>
    <scope>NUCLEOTIDE SEQUENCE [LARGE SCALE GENOMIC DNA]</scope>
    <source>
        <strain evidence="10 11">AB-hyl4</strain>
    </source>
</reference>
<gene>
    <name evidence="10" type="ORF">ACERK3_10105</name>
</gene>
<evidence type="ECO:0000259" key="9">
    <source>
        <dbReference type="SMART" id="SM00382"/>
    </source>
</evidence>
<keyword evidence="6" id="KW-0653">Protein transport</keyword>
<evidence type="ECO:0000256" key="8">
    <source>
        <dbReference type="ARBA" id="ARBA00034006"/>
    </source>
</evidence>
<dbReference type="NCBIfam" id="TIGR01026">
    <property type="entry name" value="fliI_yscN"/>
    <property type="match status" value="1"/>
</dbReference>
<name>A0ABV4U4X2_9BACT</name>
<dbReference type="Pfam" id="PF18269">
    <property type="entry name" value="T3SS_ATPase_C"/>
    <property type="match status" value="1"/>
</dbReference>
<dbReference type="Gene3D" id="3.40.50.12240">
    <property type="match status" value="1"/>
</dbReference>
<comment type="catalytic activity">
    <reaction evidence="8">
        <text>ATP + H2O + cellular proteinSide 1 = ADP + phosphate + cellular proteinSide 2.</text>
        <dbReference type="EC" id="7.4.2.8"/>
    </reaction>
</comment>
<evidence type="ECO:0000256" key="2">
    <source>
        <dbReference type="ARBA" id="ARBA00022448"/>
    </source>
</evidence>
<proteinExistence type="predicted"/>
<dbReference type="InterPro" id="IPR003593">
    <property type="entry name" value="AAA+_ATPase"/>
</dbReference>
<dbReference type="CDD" id="cd01136">
    <property type="entry name" value="ATPase_flagellum-secretory_path_III"/>
    <property type="match status" value="1"/>
</dbReference>
<evidence type="ECO:0000256" key="3">
    <source>
        <dbReference type="ARBA" id="ARBA00022490"/>
    </source>
</evidence>
<comment type="caution">
    <text evidence="10">The sequence shown here is derived from an EMBL/GenBank/DDBJ whole genome shotgun (WGS) entry which is preliminary data.</text>
</comment>
<dbReference type="InterPro" id="IPR050053">
    <property type="entry name" value="ATPase_alpha/beta_chains"/>
</dbReference>
<keyword evidence="7" id="KW-1278">Translocase</keyword>
<dbReference type="Proteomes" id="UP001575105">
    <property type="component" value="Unassembled WGS sequence"/>
</dbReference>
<dbReference type="InterPro" id="IPR000194">
    <property type="entry name" value="ATPase_F1/V1/A1_a/bsu_nucl-bd"/>
</dbReference>
<dbReference type="PROSITE" id="PS00152">
    <property type="entry name" value="ATPASE_ALPHA_BETA"/>
    <property type="match status" value="1"/>
</dbReference>
<evidence type="ECO:0000313" key="10">
    <source>
        <dbReference type="EMBL" id="MFA9478648.1"/>
    </source>
</evidence>
<protein>
    <submittedName>
        <fullName evidence="10">FliI/YscN family ATPase</fullName>
    </submittedName>
</protein>
<dbReference type="EMBL" id="JBGUBD010000005">
    <property type="protein sequence ID" value="MFA9478648.1"/>
    <property type="molecule type" value="Genomic_DNA"/>
</dbReference>
<evidence type="ECO:0000256" key="6">
    <source>
        <dbReference type="ARBA" id="ARBA00022927"/>
    </source>
</evidence>
<dbReference type="SUPFAM" id="SSF52540">
    <property type="entry name" value="P-loop containing nucleoside triphosphate hydrolases"/>
    <property type="match status" value="1"/>
</dbReference>
<dbReference type="RefSeq" id="WP_425345574.1">
    <property type="nucleotide sequence ID" value="NZ_JBGUBD010000005.1"/>
</dbReference>
<evidence type="ECO:0000313" key="11">
    <source>
        <dbReference type="Proteomes" id="UP001575105"/>
    </source>
</evidence>
<comment type="subcellular location">
    <subcellularLocation>
        <location evidence="1">Cytoplasm</location>
    </subcellularLocation>
</comment>
<dbReference type="InterPro" id="IPR040627">
    <property type="entry name" value="T3SS_ATPase_C"/>
</dbReference>
<accession>A0ABV4U4X2</accession>
<dbReference type="Pfam" id="PF00006">
    <property type="entry name" value="ATP-synt_ab"/>
    <property type="match status" value="1"/>
</dbReference>
<keyword evidence="4" id="KW-0547">Nucleotide-binding</keyword>
<keyword evidence="3" id="KW-0963">Cytoplasm</keyword>
<evidence type="ECO:0000256" key="4">
    <source>
        <dbReference type="ARBA" id="ARBA00022741"/>
    </source>
</evidence>
<dbReference type="InterPro" id="IPR005714">
    <property type="entry name" value="ATPase_T3SS_FliI/YscN"/>
</dbReference>
<dbReference type="InterPro" id="IPR027417">
    <property type="entry name" value="P-loop_NTPase"/>
</dbReference>
<dbReference type="PANTHER" id="PTHR15184:SF9">
    <property type="entry name" value="SPI-1 TYPE 3 SECRETION SYSTEM ATPASE"/>
    <property type="match status" value="1"/>
</dbReference>
<organism evidence="10 11">
    <name type="scientific">Natronomicrosphaera hydrolytica</name>
    <dbReference type="NCBI Taxonomy" id="3242702"/>
    <lineage>
        <taxon>Bacteria</taxon>
        <taxon>Pseudomonadati</taxon>
        <taxon>Planctomycetota</taxon>
        <taxon>Phycisphaerae</taxon>
        <taxon>Phycisphaerales</taxon>
        <taxon>Phycisphaeraceae</taxon>
        <taxon>Natronomicrosphaera</taxon>
    </lineage>
</organism>
<dbReference type="PANTHER" id="PTHR15184">
    <property type="entry name" value="ATP SYNTHASE"/>
    <property type="match status" value="1"/>
</dbReference>
<feature type="domain" description="AAA+ ATPase" evidence="9">
    <location>
        <begin position="165"/>
        <end position="346"/>
    </location>
</feature>
<keyword evidence="11" id="KW-1185">Reference proteome</keyword>
<evidence type="ECO:0000256" key="1">
    <source>
        <dbReference type="ARBA" id="ARBA00004496"/>
    </source>
</evidence>
<dbReference type="SMART" id="SM00382">
    <property type="entry name" value="AAA"/>
    <property type="match status" value="1"/>
</dbReference>
<keyword evidence="2" id="KW-0813">Transport</keyword>